<dbReference type="Gene3D" id="1.20.58.60">
    <property type="match status" value="1"/>
</dbReference>
<reference evidence="2 3" key="1">
    <citation type="submission" date="2017-06" db="EMBL/GenBank/DDBJ databases">
        <title>Draft genome sequence of anaerobic fermentative bacterium Anaeromicrobium sediminis DY2726D isolated from West Pacific Ocean sediments.</title>
        <authorList>
            <person name="Zeng X."/>
        </authorList>
    </citation>
    <scope>NUCLEOTIDE SEQUENCE [LARGE SCALE GENOMIC DNA]</scope>
    <source>
        <strain evidence="2 3">DY2726D</strain>
    </source>
</reference>
<keyword evidence="1" id="KW-0175">Coiled coil</keyword>
<gene>
    <name evidence="2" type="ORF">CCE28_05670</name>
</gene>
<evidence type="ECO:0000313" key="2">
    <source>
        <dbReference type="EMBL" id="PAB60383.1"/>
    </source>
</evidence>
<dbReference type="EMBL" id="NIBG01000003">
    <property type="protein sequence ID" value="PAB60383.1"/>
    <property type="molecule type" value="Genomic_DNA"/>
</dbReference>
<sequence length="148" mass="17145">MTNSEDKNKEKKIIDQQKIQEELNEIKVQYSSLSKEINAIQNNEKAINDLKQRVETINKGLEQLNKNIQEISGKLNRMPNMHKTIMRKKGMIRRAFRRGAIKTVEAFFCVADATAEKACCIKEGVEDIVAEAQYENQKRRMNLNENNC</sequence>
<dbReference type="RefSeq" id="WP_095131848.1">
    <property type="nucleotide sequence ID" value="NZ_NIBG01000003.1"/>
</dbReference>
<organism evidence="2 3">
    <name type="scientific">Anaeromicrobium sediminis</name>
    <dbReference type="NCBI Taxonomy" id="1478221"/>
    <lineage>
        <taxon>Bacteria</taxon>
        <taxon>Bacillati</taxon>
        <taxon>Bacillota</taxon>
        <taxon>Clostridia</taxon>
        <taxon>Peptostreptococcales</taxon>
        <taxon>Thermotaleaceae</taxon>
        <taxon>Anaeromicrobium</taxon>
    </lineage>
</organism>
<protein>
    <submittedName>
        <fullName evidence="2">Uncharacterized protein</fullName>
    </submittedName>
</protein>
<dbReference type="AlphaFoldDB" id="A0A267MNH4"/>
<evidence type="ECO:0000313" key="3">
    <source>
        <dbReference type="Proteomes" id="UP000216024"/>
    </source>
</evidence>
<comment type="caution">
    <text evidence="2">The sequence shown here is derived from an EMBL/GenBank/DDBJ whole genome shotgun (WGS) entry which is preliminary data.</text>
</comment>
<dbReference type="OrthoDB" id="1955720at2"/>
<accession>A0A267MNH4</accession>
<dbReference type="Proteomes" id="UP000216024">
    <property type="component" value="Unassembled WGS sequence"/>
</dbReference>
<name>A0A267MNH4_9FIRM</name>
<feature type="coiled-coil region" evidence="1">
    <location>
        <begin position="16"/>
        <end position="74"/>
    </location>
</feature>
<evidence type="ECO:0000256" key="1">
    <source>
        <dbReference type="SAM" id="Coils"/>
    </source>
</evidence>
<keyword evidence="3" id="KW-1185">Reference proteome</keyword>
<proteinExistence type="predicted"/>